<dbReference type="RefSeq" id="WP_188610777.1">
    <property type="nucleotide sequence ID" value="NZ_BMGG01000007.1"/>
</dbReference>
<organism evidence="1 2">
    <name type="scientific">Chelatococcus reniformis</name>
    <dbReference type="NCBI Taxonomy" id="1494448"/>
    <lineage>
        <taxon>Bacteria</taxon>
        <taxon>Pseudomonadati</taxon>
        <taxon>Pseudomonadota</taxon>
        <taxon>Alphaproteobacteria</taxon>
        <taxon>Hyphomicrobiales</taxon>
        <taxon>Chelatococcaceae</taxon>
        <taxon>Chelatococcus</taxon>
    </lineage>
</organism>
<dbReference type="AlphaFoldDB" id="A0A916XK05"/>
<evidence type="ECO:0000313" key="1">
    <source>
        <dbReference type="EMBL" id="GGC76124.1"/>
    </source>
</evidence>
<proteinExistence type="predicted"/>
<comment type="caution">
    <text evidence="1">The sequence shown here is derived from an EMBL/GenBank/DDBJ whole genome shotgun (WGS) entry which is preliminary data.</text>
</comment>
<dbReference type="Proteomes" id="UP000637002">
    <property type="component" value="Unassembled WGS sequence"/>
</dbReference>
<dbReference type="EMBL" id="BMGG01000007">
    <property type="protein sequence ID" value="GGC76124.1"/>
    <property type="molecule type" value="Genomic_DNA"/>
</dbReference>
<reference evidence="1" key="2">
    <citation type="submission" date="2020-09" db="EMBL/GenBank/DDBJ databases">
        <authorList>
            <person name="Sun Q."/>
            <person name="Zhou Y."/>
        </authorList>
    </citation>
    <scope>NUCLEOTIDE SEQUENCE</scope>
    <source>
        <strain evidence="1">CGMCC 1.12919</strain>
    </source>
</reference>
<accession>A0A916XK05</accession>
<gene>
    <name evidence="1" type="ORF">GCM10010994_38130</name>
</gene>
<reference evidence="1" key="1">
    <citation type="journal article" date="2014" name="Int. J. Syst. Evol. Microbiol.">
        <title>Complete genome sequence of Corynebacterium casei LMG S-19264T (=DSM 44701T), isolated from a smear-ripened cheese.</title>
        <authorList>
            <consortium name="US DOE Joint Genome Institute (JGI-PGF)"/>
            <person name="Walter F."/>
            <person name="Albersmeier A."/>
            <person name="Kalinowski J."/>
            <person name="Ruckert C."/>
        </authorList>
    </citation>
    <scope>NUCLEOTIDE SEQUENCE</scope>
    <source>
        <strain evidence="1">CGMCC 1.12919</strain>
    </source>
</reference>
<name>A0A916XK05_9HYPH</name>
<sequence>MQQGDEYAPDAAHVSALTSVVQTLLAHVLALEPTQEAADGLVARLRRASRHAPRFVPDDDQHASPVSPYQEAIEACIGRIVDKAVSQHTYAHRTILRARDERF</sequence>
<evidence type="ECO:0000313" key="2">
    <source>
        <dbReference type="Proteomes" id="UP000637002"/>
    </source>
</evidence>
<protein>
    <submittedName>
        <fullName evidence="1">Uncharacterized protein</fullName>
    </submittedName>
</protein>
<keyword evidence="2" id="KW-1185">Reference proteome</keyword>